<evidence type="ECO:0000256" key="5">
    <source>
        <dbReference type="SAM" id="MobiDB-lite"/>
    </source>
</evidence>
<dbReference type="AlphaFoldDB" id="A0A7M5V0G5"/>
<feature type="compositionally biased region" description="Polar residues" evidence="5">
    <location>
        <begin position="93"/>
        <end position="102"/>
    </location>
</feature>
<feature type="region of interest" description="Disordered" evidence="5">
    <location>
        <begin position="65"/>
        <end position="106"/>
    </location>
</feature>
<dbReference type="GO" id="GO:0010038">
    <property type="term" value="P:response to metal ion"/>
    <property type="evidence" value="ECO:0007669"/>
    <property type="project" value="InterPro"/>
</dbReference>
<feature type="compositionally biased region" description="Low complexity" evidence="5">
    <location>
        <begin position="138"/>
        <end position="156"/>
    </location>
</feature>
<keyword evidence="3" id="KW-0808">Transferase</keyword>
<feature type="region of interest" description="Disordered" evidence="5">
    <location>
        <begin position="1"/>
        <end position="27"/>
    </location>
</feature>
<feature type="domain" description="Peptidase C83" evidence="6">
    <location>
        <begin position="179"/>
        <end position="405"/>
    </location>
</feature>
<dbReference type="InterPro" id="IPR007719">
    <property type="entry name" value="PCS_N"/>
</dbReference>
<keyword evidence="2" id="KW-0104">Cadmium</keyword>
<feature type="compositionally biased region" description="Acidic residues" evidence="5">
    <location>
        <begin position="71"/>
        <end position="87"/>
    </location>
</feature>
<evidence type="ECO:0000256" key="4">
    <source>
        <dbReference type="ARBA" id="ARBA00022723"/>
    </source>
</evidence>
<name>A0A7M5V0G5_9CNID</name>
<dbReference type="InterPro" id="IPR040409">
    <property type="entry name" value="PCS-like"/>
</dbReference>
<evidence type="ECO:0000313" key="8">
    <source>
        <dbReference type="Proteomes" id="UP000594262"/>
    </source>
</evidence>
<dbReference type="SUPFAM" id="SSF54001">
    <property type="entry name" value="Cysteine proteinases"/>
    <property type="match status" value="1"/>
</dbReference>
<dbReference type="InterPro" id="IPR038765">
    <property type="entry name" value="Papain-like_cys_pep_sf"/>
</dbReference>
<dbReference type="PROSITE" id="PS51443">
    <property type="entry name" value="PCS"/>
    <property type="match status" value="1"/>
</dbReference>
<evidence type="ECO:0000313" key="7">
    <source>
        <dbReference type="EnsemblMetazoa" id="CLYHEMP001326.1"/>
    </source>
</evidence>
<dbReference type="Gene3D" id="3.90.70.30">
    <property type="entry name" value="Phytochelatin synthase, N-terminal domain"/>
    <property type="match status" value="1"/>
</dbReference>
<organism evidence="7 8">
    <name type="scientific">Clytia hemisphaerica</name>
    <dbReference type="NCBI Taxonomy" id="252671"/>
    <lineage>
        <taxon>Eukaryota</taxon>
        <taxon>Metazoa</taxon>
        <taxon>Cnidaria</taxon>
        <taxon>Hydrozoa</taxon>
        <taxon>Hydroidolina</taxon>
        <taxon>Leptothecata</taxon>
        <taxon>Obeliida</taxon>
        <taxon>Clytiidae</taxon>
        <taxon>Clytia</taxon>
    </lineage>
</organism>
<dbReference type="GO" id="GO:0046872">
    <property type="term" value="F:metal ion binding"/>
    <property type="evidence" value="ECO:0007669"/>
    <property type="project" value="UniProtKB-KW"/>
</dbReference>
<sequence length="642" mass="73272">MTTFTPRLDRIIEDEESSKHPDDPIDFDDNILEEYDLLTEQDLFIALEINPKKFKDGEYLNGVTYKKDGDDQSEDDDSNFTESGDEFDGCHSNGPSTLSNGHNGAVDHFSKLHSGTQAKNFEIMQRYQSPIDCVRNTSSSADSANNDEVSSMISDSSSLSKISRRRKISGHSNPFSPITRGQDLLKKYLSNYEGYEFDSKNGRKIFVKAILKKYMTMYYVISPPQITAADLDNSGVSTLLAIRNALKIKEDKLVTEQNGGDNNDSLITSCLMFDYQNNDELNFDEFACIAKLNALNVEAVVAHSDSNIKEFRRDIKLSCQTDSRICVCYYTSNDLFQCSGSYFTLVGGYSKEKDLVLLFDASSHKIPPFWIPLPILFKSIQSKPIDETNIKEFKLGYFLLEKSEKKASILLNINKKISVLLNAPDEHYEKLCNMKDDWEMWLISPLSTSRKDDILRLAVDNIMEIIKKQTLRTVRVKEEQAKLTYKQGSLVDSLTKTKIFPVIEKFVSNMNNDSLSKLTIFSEWVLETVFIMRKSDKNKNKFAAPTKKKKKKLVRTNVNMNTFNNTTMLATWLLFWPYAHKKFDSNSTSLSECIENDLKIFPSKLVETFHHQMDFVIKVVQSSTMNVVKRKARKNGTLPHGL</sequence>
<reference evidence="7" key="1">
    <citation type="submission" date="2021-01" db="UniProtKB">
        <authorList>
            <consortium name="EnsemblMetazoa"/>
        </authorList>
    </citation>
    <scope>IDENTIFICATION</scope>
</reference>
<dbReference type="GO" id="GO:0016756">
    <property type="term" value="F:glutathione gamma-glutamylcysteinyltransferase activity"/>
    <property type="evidence" value="ECO:0007669"/>
    <property type="project" value="UniProtKB-EC"/>
</dbReference>
<keyword evidence="8" id="KW-1185">Reference proteome</keyword>
<dbReference type="Proteomes" id="UP000594262">
    <property type="component" value="Unplaced"/>
</dbReference>
<feature type="region of interest" description="Disordered" evidence="5">
    <location>
        <begin position="136"/>
        <end position="156"/>
    </location>
</feature>
<dbReference type="GO" id="GO:0046938">
    <property type="term" value="P:phytochelatin biosynthetic process"/>
    <property type="evidence" value="ECO:0007669"/>
    <property type="project" value="InterPro"/>
</dbReference>
<feature type="compositionally biased region" description="Basic and acidic residues" evidence="5">
    <location>
        <begin position="7"/>
        <end position="23"/>
    </location>
</feature>
<keyword evidence="4" id="KW-0479">Metal-binding</keyword>
<evidence type="ECO:0000256" key="3">
    <source>
        <dbReference type="ARBA" id="ARBA00022679"/>
    </source>
</evidence>
<dbReference type="InterPro" id="IPR038156">
    <property type="entry name" value="PCS_N_sf"/>
</dbReference>
<proteinExistence type="predicted"/>
<dbReference type="GeneID" id="136807201"/>
<accession>A0A7M5V0G5</accession>
<dbReference type="EnsemblMetazoa" id="CLYHEMT001326.1">
    <property type="protein sequence ID" value="CLYHEMP001326.1"/>
    <property type="gene ID" value="CLYHEMG001326"/>
</dbReference>
<protein>
    <recommendedName>
        <fullName evidence="1">glutathione gamma-glutamylcysteinyltransferase</fullName>
        <ecNumber evidence="1">2.3.2.15</ecNumber>
    </recommendedName>
</protein>
<dbReference type="RefSeq" id="XP_066919887.1">
    <property type="nucleotide sequence ID" value="XM_067063786.1"/>
</dbReference>
<evidence type="ECO:0000256" key="2">
    <source>
        <dbReference type="ARBA" id="ARBA00022539"/>
    </source>
</evidence>
<evidence type="ECO:0000259" key="6">
    <source>
        <dbReference type="PROSITE" id="PS51443"/>
    </source>
</evidence>
<dbReference type="PANTHER" id="PTHR33447">
    <property type="entry name" value="GLUTATHIONE GAMMA-GLUTAMYLCYSTEINYLTRANSFERASE"/>
    <property type="match status" value="1"/>
</dbReference>
<dbReference type="EC" id="2.3.2.15" evidence="1"/>
<evidence type="ECO:0000256" key="1">
    <source>
        <dbReference type="ARBA" id="ARBA00012468"/>
    </source>
</evidence>
<dbReference type="RefSeq" id="XP_066919886.1">
    <property type="nucleotide sequence ID" value="XM_067063785.1"/>
</dbReference>
<dbReference type="Pfam" id="PF05023">
    <property type="entry name" value="Phytochelatin"/>
    <property type="match status" value="1"/>
</dbReference>